<evidence type="ECO:0000313" key="9">
    <source>
        <dbReference type="Proteomes" id="UP000192917"/>
    </source>
</evidence>
<name>A0A1Y6BBI0_9PROT</name>
<dbReference type="RefSeq" id="WP_200808404.1">
    <property type="nucleotide sequence ID" value="NZ_FWZX01000002.1"/>
</dbReference>
<keyword evidence="6" id="KW-0411">Iron-sulfur</keyword>
<dbReference type="Pfam" id="PF00848">
    <property type="entry name" value="Ring_hydroxyl_A"/>
    <property type="match status" value="1"/>
</dbReference>
<evidence type="ECO:0000256" key="3">
    <source>
        <dbReference type="ARBA" id="ARBA00022723"/>
    </source>
</evidence>
<reference evidence="8 9" key="1">
    <citation type="submission" date="2017-04" db="EMBL/GenBank/DDBJ databases">
        <authorList>
            <person name="Afonso C.L."/>
            <person name="Miller P.J."/>
            <person name="Scott M.A."/>
            <person name="Spackman E."/>
            <person name="Goraichik I."/>
            <person name="Dimitrov K.M."/>
            <person name="Suarez D.L."/>
            <person name="Swayne D.E."/>
        </authorList>
    </citation>
    <scope>NUCLEOTIDE SEQUENCE [LARGE SCALE GENOMIC DNA]</scope>
    <source>
        <strain evidence="8 9">USBA 355</strain>
    </source>
</reference>
<dbReference type="Proteomes" id="UP000192917">
    <property type="component" value="Unassembled WGS sequence"/>
</dbReference>
<evidence type="ECO:0000256" key="2">
    <source>
        <dbReference type="ARBA" id="ARBA00022714"/>
    </source>
</evidence>
<keyword evidence="5" id="KW-0408">Iron</keyword>
<dbReference type="PANTHER" id="PTHR43756:SF5">
    <property type="entry name" value="CHOLINE MONOOXYGENASE, CHLOROPLASTIC"/>
    <property type="match status" value="1"/>
</dbReference>
<keyword evidence="8" id="KW-0223">Dioxygenase</keyword>
<evidence type="ECO:0000256" key="5">
    <source>
        <dbReference type="ARBA" id="ARBA00023004"/>
    </source>
</evidence>
<organism evidence="8 9">
    <name type="scientific">Tistlia consotensis USBA 355</name>
    <dbReference type="NCBI Taxonomy" id="560819"/>
    <lineage>
        <taxon>Bacteria</taxon>
        <taxon>Pseudomonadati</taxon>
        <taxon>Pseudomonadota</taxon>
        <taxon>Alphaproteobacteria</taxon>
        <taxon>Rhodospirillales</taxon>
        <taxon>Rhodovibrionaceae</taxon>
        <taxon>Tistlia</taxon>
    </lineage>
</organism>
<sequence length="387" mass="42669">MDSRIDALDSGRSGIVARIRGELARRAAAPSGQATAMIGDYYTAPEFLELERTELFPRDWVCLGHEGELPGPGDYLTTELCGEPLLVARSAAGGLKVFSNVCRHRGNLVAEGSGTAKFLSCGYHGWTYATEDGALVGAPLMKGRPGYDPACLGLPTFRSELWNGFLFVNLDGRAEPLAPRLAGMDALVANYRMTERHHLFSREERWATNWKCLAENFLEGYHLSVTHRTTLHPITPTRLCEKIPGSEAFTGYKSHYDPAWPERGPFPPSLSEAERRYSLLLCVFPSFVLSVAPHFTLYLCLRPTAVGEVALRWGLVGVPDDPEAPVVRDYLALCEAFNAEDRAKLETLYRGLGSRTYRPGPLAADDYEGTVLDCYRYMAARLGRAAG</sequence>
<dbReference type="InterPro" id="IPR017941">
    <property type="entry name" value="Rieske_2Fe-2S"/>
</dbReference>
<dbReference type="AlphaFoldDB" id="A0A1Y6BBI0"/>
<dbReference type="STRING" id="560819.SAMN05428998_102258"/>
<dbReference type="GO" id="GO:0005506">
    <property type="term" value="F:iron ion binding"/>
    <property type="evidence" value="ECO:0007669"/>
    <property type="project" value="InterPro"/>
</dbReference>
<dbReference type="SUPFAM" id="SSF55961">
    <property type="entry name" value="Bet v1-like"/>
    <property type="match status" value="1"/>
</dbReference>
<accession>A0A1Y6BBI0</accession>
<dbReference type="InterPro" id="IPR001663">
    <property type="entry name" value="Rng_hydr_dOase-A"/>
</dbReference>
<comment type="cofactor">
    <cofactor evidence="1">
        <name>Fe cation</name>
        <dbReference type="ChEBI" id="CHEBI:24875"/>
    </cofactor>
</comment>
<keyword evidence="3" id="KW-0479">Metal-binding</keyword>
<dbReference type="Gene3D" id="3.90.380.10">
    <property type="entry name" value="Naphthalene 1,2-dioxygenase Alpha Subunit, Chain A, domain 1"/>
    <property type="match status" value="2"/>
</dbReference>
<evidence type="ECO:0000256" key="4">
    <source>
        <dbReference type="ARBA" id="ARBA00023002"/>
    </source>
</evidence>
<evidence type="ECO:0000259" key="7">
    <source>
        <dbReference type="PROSITE" id="PS51296"/>
    </source>
</evidence>
<dbReference type="Pfam" id="PF00355">
    <property type="entry name" value="Rieske"/>
    <property type="match status" value="1"/>
</dbReference>
<dbReference type="PANTHER" id="PTHR43756">
    <property type="entry name" value="CHOLINE MONOOXYGENASE, CHLOROPLASTIC"/>
    <property type="match status" value="1"/>
</dbReference>
<dbReference type="PRINTS" id="PR00090">
    <property type="entry name" value="RNGDIOXGNASE"/>
</dbReference>
<gene>
    <name evidence="8" type="ORF">SAMN05428998_102258</name>
</gene>
<dbReference type="PROSITE" id="PS51296">
    <property type="entry name" value="RIESKE"/>
    <property type="match status" value="1"/>
</dbReference>
<evidence type="ECO:0000256" key="1">
    <source>
        <dbReference type="ARBA" id="ARBA00001962"/>
    </source>
</evidence>
<evidence type="ECO:0000313" key="8">
    <source>
        <dbReference type="EMBL" id="SME99248.1"/>
    </source>
</evidence>
<evidence type="ECO:0000256" key="6">
    <source>
        <dbReference type="ARBA" id="ARBA00023014"/>
    </source>
</evidence>
<dbReference type="InterPro" id="IPR036922">
    <property type="entry name" value="Rieske_2Fe-2S_sf"/>
</dbReference>
<dbReference type="InterPro" id="IPR015879">
    <property type="entry name" value="Ring_hydroxy_dOase_asu_C_dom"/>
</dbReference>
<protein>
    <submittedName>
        <fullName evidence="8">Phenylpropionate dioxygenase, large terminal subunit</fullName>
    </submittedName>
</protein>
<dbReference type="Gene3D" id="2.102.10.10">
    <property type="entry name" value="Rieske [2Fe-2S] iron-sulphur domain"/>
    <property type="match status" value="1"/>
</dbReference>
<dbReference type="SUPFAM" id="SSF50022">
    <property type="entry name" value="ISP domain"/>
    <property type="match status" value="1"/>
</dbReference>
<feature type="domain" description="Rieske" evidence="7">
    <location>
        <begin position="60"/>
        <end position="168"/>
    </location>
</feature>
<dbReference type="EMBL" id="FWZX01000002">
    <property type="protein sequence ID" value="SME99248.1"/>
    <property type="molecule type" value="Genomic_DNA"/>
</dbReference>
<keyword evidence="2" id="KW-0001">2Fe-2S</keyword>
<dbReference type="GO" id="GO:0051213">
    <property type="term" value="F:dioxygenase activity"/>
    <property type="evidence" value="ECO:0007669"/>
    <property type="project" value="UniProtKB-KW"/>
</dbReference>
<keyword evidence="9" id="KW-1185">Reference proteome</keyword>
<proteinExistence type="predicted"/>
<dbReference type="GO" id="GO:0051537">
    <property type="term" value="F:2 iron, 2 sulfur cluster binding"/>
    <property type="evidence" value="ECO:0007669"/>
    <property type="project" value="UniProtKB-KW"/>
</dbReference>
<keyword evidence="4" id="KW-0560">Oxidoreductase</keyword>
<dbReference type="CDD" id="cd03469">
    <property type="entry name" value="Rieske_RO_Alpha_N"/>
    <property type="match status" value="1"/>
</dbReference>